<evidence type="ECO:0000256" key="1">
    <source>
        <dbReference type="SAM" id="SignalP"/>
    </source>
</evidence>
<name>A0A445MZP3_9BACT</name>
<proteinExistence type="predicted"/>
<protein>
    <submittedName>
        <fullName evidence="2">Uncharacterized protein</fullName>
    </submittedName>
</protein>
<dbReference type="AlphaFoldDB" id="A0A445MZP3"/>
<keyword evidence="1" id="KW-0732">Signal</keyword>
<evidence type="ECO:0000313" key="2">
    <source>
        <dbReference type="EMBL" id="SPD74947.1"/>
    </source>
</evidence>
<accession>A0A445MZP3</accession>
<feature type="signal peptide" evidence="1">
    <location>
        <begin position="1"/>
        <end position="20"/>
    </location>
</feature>
<organism evidence="2">
    <name type="scientific">uncultured Desulfobacterium sp</name>
    <dbReference type="NCBI Taxonomy" id="201089"/>
    <lineage>
        <taxon>Bacteria</taxon>
        <taxon>Pseudomonadati</taxon>
        <taxon>Thermodesulfobacteriota</taxon>
        <taxon>Desulfobacteria</taxon>
        <taxon>Desulfobacterales</taxon>
        <taxon>Desulfobacteriaceae</taxon>
        <taxon>Desulfobacterium</taxon>
        <taxon>environmental samples</taxon>
    </lineage>
</organism>
<sequence length="228" mass="25016">MRLINIMVSIGWLWAAPALAGNPLPPPCLMQPAYLSIGLPDSGFTWLPGGDLSGSCDDVPRQGWSRKTFGKLHLFVHTDGPAGSGRFCNVTVGISGKKLPNPLRGVCISTSTIGWRTLQRYSKGSLPWLDDLDNDGNAEFILWDSFALHDQASLAEYALMAWVYRAVSENLLVIDWDLSRALARSLAKEYRTPLVNTTEPSRELRAHAAEALDMFAGGQCSTPRVETR</sequence>
<reference evidence="2" key="1">
    <citation type="submission" date="2018-01" db="EMBL/GenBank/DDBJ databases">
        <authorList>
            <person name="Regsiter A."/>
            <person name="William W."/>
        </authorList>
    </citation>
    <scope>NUCLEOTIDE SEQUENCE</scope>
    <source>
        <strain evidence="2">TRIP AH-1</strain>
    </source>
</reference>
<feature type="chain" id="PRO_5019389352" evidence="1">
    <location>
        <begin position="21"/>
        <end position="228"/>
    </location>
</feature>
<gene>
    <name evidence="2" type="ORF">PITCH_A390044</name>
</gene>
<dbReference type="EMBL" id="OJIN01000180">
    <property type="protein sequence ID" value="SPD74947.1"/>
    <property type="molecule type" value="Genomic_DNA"/>
</dbReference>